<keyword evidence="10 11" id="KW-0472">Membrane</keyword>
<dbReference type="InterPro" id="IPR036097">
    <property type="entry name" value="HisK_dim/P_sf"/>
</dbReference>
<evidence type="ECO:0000256" key="7">
    <source>
        <dbReference type="ARBA" id="ARBA00022777"/>
    </source>
</evidence>
<proteinExistence type="predicted"/>
<evidence type="ECO:0000256" key="8">
    <source>
        <dbReference type="ARBA" id="ARBA00022989"/>
    </source>
</evidence>
<dbReference type="InterPro" id="IPR005467">
    <property type="entry name" value="His_kinase_dom"/>
</dbReference>
<dbReference type="Proteomes" id="UP000183967">
    <property type="component" value="Unassembled WGS sequence"/>
</dbReference>
<evidence type="ECO:0000256" key="4">
    <source>
        <dbReference type="ARBA" id="ARBA00022475"/>
    </source>
</evidence>
<keyword evidence="14" id="KW-1185">Reference proteome</keyword>
<dbReference type="PANTHER" id="PTHR45453:SF2">
    <property type="entry name" value="HISTIDINE KINASE"/>
    <property type="match status" value="1"/>
</dbReference>
<dbReference type="AlphaFoldDB" id="A0A1M5T3A8"/>
<dbReference type="Gene3D" id="3.30.565.10">
    <property type="entry name" value="Histidine kinase-like ATPase, C-terminal domain"/>
    <property type="match status" value="1"/>
</dbReference>
<keyword evidence="5" id="KW-0808">Transferase</keyword>
<keyword evidence="7" id="KW-0418">Kinase</keyword>
<dbReference type="InterPro" id="IPR003594">
    <property type="entry name" value="HATPase_dom"/>
</dbReference>
<dbReference type="GO" id="GO:0004721">
    <property type="term" value="F:phosphoprotein phosphatase activity"/>
    <property type="evidence" value="ECO:0007669"/>
    <property type="project" value="TreeGrafter"/>
</dbReference>
<dbReference type="InterPro" id="IPR036890">
    <property type="entry name" value="HATPase_C_sf"/>
</dbReference>
<comment type="catalytic activity">
    <reaction evidence="1">
        <text>ATP + protein L-histidine = ADP + protein N-phospho-L-histidine.</text>
        <dbReference type="EC" id="2.7.13.3"/>
    </reaction>
</comment>
<evidence type="ECO:0000256" key="11">
    <source>
        <dbReference type="SAM" id="Phobius"/>
    </source>
</evidence>
<dbReference type="SMART" id="SM00387">
    <property type="entry name" value="HATPase_c"/>
    <property type="match status" value="1"/>
</dbReference>
<gene>
    <name evidence="13" type="ORF">SAMN02745135_00830</name>
</gene>
<evidence type="ECO:0000256" key="10">
    <source>
        <dbReference type="ARBA" id="ARBA00023136"/>
    </source>
</evidence>
<evidence type="ECO:0000256" key="9">
    <source>
        <dbReference type="ARBA" id="ARBA00023012"/>
    </source>
</evidence>
<dbReference type="PANTHER" id="PTHR45453">
    <property type="entry name" value="PHOSPHATE REGULON SENSOR PROTEIN PHOR"/>
    <property type="match status" value="1"/>
</dbReference>
<keyword evidence="8 11" id="KW-1133">Transmembrane helix</keyword>
<dbReference type="SUPFAM" id="SSF55874">
    <property type="entry name" value="ATPase domain of HSP90 chaperone/DNA topoisomerase II/histidine kinase"/>
    <property type="match status" value="1"/>
</dbReference>
<sequence length="345" mass="41232">MMDFKKYILDKKYLILFYIILMLFISLVIYLDITVKVSIGNILYINFVSFVLFLLYLIGEYLLYKRYYEDINYIIKNQREDIINSLPNPNTYIHSLYNELLISIYNQQNKKIEKLYEEKRENLEFITSWVHEIKTPIAVSRLIIENSMTKSKEEILDSLEEEIDKIEKYVEQALYYSRIDDFSKDYLISEIDIERVVKEVIKKHAKTFINKKIKINIENINMNVNTDKKWLIFIINQIIDNSLKYTDKGGCIKIYVEKDEREKRLIIEDNGIGIRKEDIQRVFDRGFTGYNGREYYKSTGMGLYLSKRLAMKLGHDITIESKFGEYTKVIIHFPKLIDYFNVAKL</sequence>
<evidence type="ECO:0000313" key="13">
    <source>
        <dbReference type="EMBL" id="SHH44843.1"/>
    </source>
</evidence>
<keyword evidence="6 11" id="KW-0812">Transmembrane</keyword>
<organism evidence="13 14">
    <name type="scientific">Caloranaerobacter azorensis DSM 13643</name>
    <dbReference type="NCBI Taxonomy" id="1121264"/>
    <lineage>
        <taxon>Bacteria</taxon>
        <taxon>Bacillati</taxon>
        <taxon>Bacillota</taxon>
        <taxon>Tissierellia</taxon>
        <taxon>Tissierellales</taxon>
        <taxon>Thermohalobacteraceae</taxon>
        <taxon>Caloranaerobacter</taxon>
    </lineage>
</organism>
<evidence type="ECO:0000313" key="14">
    <source>
        <dbReference type="Proteomes" id="UP000183967"/>
    </source>
</evidence>
<dbReference type="SUPFAM" id="SSF47384">
    <property type="entry name" value="Homodimeric domain of signal transducing histidine kinase"/>
    <property type="match status" value="1"/>
</dbReference>
<dbReference type="Pfam" id="PF00512">
    <property type="entry name" value="HisKA"/>
    <property type="match status" value="1"/>
</dbReference>
<feature type="transmembrane region" description="Helical" evidence="11">
    <location>
        <begin position="43"/>
        <end position="64"/>
    </location>
</feature>
<evidence type="ECO:0000256" key="1">
    <source>
        <dbReference type="ARBA" id="ARBA00000085"/>
    </source>
</evidence>
<dbReference type="InterPro" id="IPR050351">
    <property type="entry name" value="BphY/WalK/GraS-like"/>
</dbReference>
<name>A0A1M5T3A8_9FIRM</name>
<evidence type="ECO:0000256" key="2">
    <source>
        <dbReference type="ARBA" id="ARBA00004651"/>
    </source>
</evidence>
<accession>A0A1M5T3A8</accession>
<evidence type="ECO:0000256" key="3">
    <source>
        <dbReference type="ARBA" id="ARBA00012438"/>
    </source>
</evidence>
<dbReference type="Pfam" id="PF02518">
    <property type="entry name" value="HATPase_c"/>
    <property type="match status" value="1"/>
</dbReference>
<dbReference type="EC" id="2.7.13.3" evidence="3"/>
<dbReference type="EMBL" id="FQXO01000017">
    <property type="protein sequence ID" value="SHH44843.1"/>
    <property type="molecule type" value="Genomic_DNA"/>
</dbReference>
<dbReference type="PROSITE" id="PS50109">
    <property type="entry name" value="HIS_KIN"/>
    <property type="match status" value="1"/>
</dbReference>
<dbReference type="InterPro" id="IPR003661">
    <property type="entry name" value="HisK_dim/P_dom"/>
</dbReference>
<evidence type="ECO:0000256" key="5">
    <source>
        <dbReference type="ARBA" id="ARBA00022679"/>
    </source>
</evidence>
<keyword evidence="4" id="KW-1003">Cell membrane</keyword>
<feature type="transmembrane region" description="Helical" evidence="11">
    <location>
        <begin position="12"/>
        <end position="31"/>
    </location>
</feature>
<keyword evidence="9" id="KW-0902">Two-component regulatory system</keyword>
<comment type="subcellular location">
    <subcellularLocation>
        <location evidence="2">Cell membrane</location>
        <topology evidence="2">Multi-pass membrane protein</topology>
    </subcellularLocation>
</comment>
<feature type="domain" description="Histidine kinase" evidence="12">
    <location>
        <begin position="128"/>
        <end position="337"/>
    </location>
</feature>
<dbReference type="GO" id="GO:0000155">
    <property type="term" value="F:phosphorelay sensor kinase activity"/>
    <property type="evidence" value="ECO:0007669"/>
    <property type="project" value="InterPro"/>
</dbReference>
<dbReference type="Gene3D" id="1.10.287.130">
    <property type="match status" value="1"/>
</dbReference>
<reference evidence="14" key="1">
    <citation type="submission" date="2016-11" db="EMBL/GenBank/DDBJ databases">
        <authorList>
            <person name="Varghese N."/>
            <person name="Submissions S."/>
        </authorList>
    </citation>
    <scope>NUCLEOTIDE SEQUENCE [LARGE SCALE GENOMIC DNA]</scope>
    <source>
        <strain evidence="14">DSM 13643</strain>
    </source>
</reference>
<dbReference type="SMART" id="SM00388">
    <property type="entry name" value="HisKA"/>
    <property type="match status" value="1"/>
</dbReference>
<dbReference type="GO" id="GO:0005886">
    <property type="term" value="C:plasma membrane"/>
    <property type="evidence" value="ECO:0007669"/>
    <property type="project" value="UniProtKB-SubCell"/>
</dbReference>
<dbReference type="CDD" id="cd00082">
    <property type="entry name" value="HisKA"/>
    <property type="match status" value="1"/>
</dbReference>
<dbReference type="GO" id="GO:0016036">
    <property type="term" value="P:cellular response to phosphate starvation"/>
    <property type="evidence" value="ECO:0007669"/>
    <property type="project" value="TreeGrafter"/>
</dbReference>
<protein>
    <recommendedName>
        <fullName evidence="3">histidine kinase</fullName>
        <ecNumber evidence="3">2.7.13.3</ecNumber>
    </recommendedName>
</protein>
<evidence type="ECO:0000259" key="12">
    <source>
        <dbReference type="PROSITE" id="PS50109"/>
    </source>
</evidence>
<evidence type="ECO:0000256" key="6">
    <source>
        <dbReference type="ARBA" id="ARBA00022692"/>
    </source>
</evidence>